<reference evidence="1" key="1">
    <citation type="journal article" date="2021" name="PeerJ">
        <title>Extensive microbial diversity within the chicken gut microbiome revealed by metagenomics and culture.</title>
        <authorList>
            <person name="Gilroy R."/>
            <person name="Ravi A."/>
            <person name="Getino M."/>
            <person name="Pursley I."/>
            <person name="Horton D.L."/>
            <person name="Alikhan N.F."/>
            <person name="Baker D."/>
            <person name="Gharbi K."/>
            <person name="Hall N."/>
            <person name="Watson M."/>
            <person name="Adriaenssens E.M."/>
            <person name="Foster-Nyarko E."/>
            <person name="Jarju S."/>
            <person name="Secka A."/>
            <person name="Antonio M."/>
            <person name="Oren A."/>
            <person name="Chaudhuri R.R."/>
            <person name="La Ragione R."/>
            <person name="Hildebrand F."/>
            <person name="Pallen M.J."/>
        </authorList>
    </citation>
    <scope>NUCLEOTIDE SEQUENCE</scope>
    <source>
        <strain evidence="1">Gambia16-930</strain>
    </source>
</reference>
<dbReference type="NCBIfam" id="NF045477">
    <property type="entry name" value="LPO_1073_dom"/>
    <property type="match status" value="1"/>
</dbReference>
<proteinExistence type="predicted"/>
<dbReference type="AlphaFoldDB" id="A0A9D1RHN4"/>
<reference evidence="1" key="2">
    <citation type="submission" date="2021-04" db="EMBL/GenBank/DDBJ databases">
        <authorList>
            <person name="Gilroy R."/>
        </authorList>
    </citation>
    <scope>NUCLEOTIDE SEQUENCE</scope>
    <source>
        <strain evidence="1">Gambia16-930</strain>
    </source>
</reference>
<accession>A0A9D1RHN4</accession>
<protein>
    <submittedName>
        <fullName evidence="1">Uncharacterized protein</fullName>
    </submittedName>
</protein>
<dbReference type="Proteomes" id="UP000824267">
    <property type="component" value="Unassembled WGS sequence"/>
</dbReference>
<sequence length="360" mass="41199">MEIQKAGNNAQQFQIQNLTIGIDEKRAREIYDEKYAIAKRDFTEEALRIANERVKEFENRLIPKIEAVNNGLNAFADPSFQLLLIDAQKAAVATERVVDYDLLSELLVHRIENGNDRHVRTGIHRAVEIVEDISDEALLGLTVIHSINSFIPVSPECIKALDVLDDLFDRIMYAKLPKGAEWIEDLEILDAIRINPYSKFTDLKEYYSTVLNGIVTIGIKKDSEEHRNAISILQNNRLVVSNLLVDNYLLPDYIRVNIRNFDAVNELFLIHTLGNNRMSVPMSEQQKSAIKSIIELYSKDTQLKNDVEKKFLLEWNKRPHLALLKDWIEKIPNSFSITSVGKVLAHANAQRCDDKLPPLK</sequence>
<name>A0A9D1RHN4_9BACT</name>
<evidence type="ECO:0000313" key="1">
    <source>
        <dbReference type="EMBL" id="HIW87834.1"/>
    </source>
</evidence>
<evidence type="ECO:0000313" key="2">
    <source>
        <dbReference type="Proteomes" id="UP000824267"/>
    </source>
</evidence>
<organism evidence="1 2">
    <name type="scientific">Candidatus Onthomorpha intestinigallinarum</name>
    <dbReference type="NCBI Taxonomy" id="2840880"/>
    <lineage>
        <taxon>Bacteria</taxon>
        <taxon>Pseudomonadati</taxon>
        <taxon>Bacteroidota</taxon>
        <taxon>Bacteroidia</taxon>
        <taxon>Bacteroidales</taxon>
        <taxon>Candidatus Onthomorpha</taxon>
    </lineage>
</organism>
<dbReference type="EMBL" id="DXGG01000193">
    <property type="protein sequence ID" value="HIW87834.1"/>
    <property type="molecule type" value="Genomic_DNA"/>
</dbReference>
<gene>
    <name evidence="1" type="ORF">IAC47_06135</name>
</gene>
<dbReference type="InterPro" id="IPR053773">
    <property type="entry name" value="Vpar_1526-like"/>
</dbReference>
<comment type="caution">
    <text evidence="1">The sequence shown here is derived from an EMBL/GenBank/DDBJ whole genome shotgun (WGS) entry which is preliminary data.</text>
</comment>